<evidence type="ECO:0000256" key="2">
    <source>
        <dbReference type="ARBA" id="ARBA00005992"/>
    </source>
</evidence>
<evidence type="ECO:0000256" key="6">
    <source>
        <dbReference type="ARBA" id="ARBA00022960"/>
    </source>
</evidence>
<keyword evidence="11" id="KW-0732">Signal</keyword>
<feature type="compositionally biased region" description="Basic and acidic residues" evidence="10">
    <location>
        <begin position="336"/>
        <end position="349"/>
    </location>
</feature>
<feature type="compositionally biased region" description="Basic and acidic residues" evidence="10">
    <location>
        <begin position="187"/>
        <end position="204"/>
    </location>
</feature>
<feature type="compositionally biased region" description="Acidic residues" evidence="10">
    <location>
        <begin position="28"/>
        <end position="44"/>
    </location>
</feature>
<dbReference type="EMBL" id="FOEG01000001">
    <property type="protein sequence ID" value="SEO53258.1"/>
    <property type="molecule type" value="Genomic_DNA"/>
</dbReference>
<evidence type="ECO:0000259" key="12">
    <source>
        <dbReference type="PROSITE" id="PS51782"/>
    </source>
</evidence>
<gene>
    <name evidence="14" type="ORF">SAMN04488052_101569</name>
</gene>
<feature type="chain" id="PRO_5011571198" evidence="11">
    <location>
        <begin position="27"/>
        <end position="349"/>
    </location>
</feature>
<dbReference type="CDD" id="cd16913">
    <property type="entry name" value="YkuD_like"/>
    <property type="match status" value="1"/>
</dbReference>
<keyword evidence="4" id="KW-0808">Transferase</keyword>
<feature type="region of interest" description="Disordered" evidence="10">
    <location>
        <begin position="186"/>
        <end position="205"/>
    </location>
</feature>
<feature type="signal peptide" evidence="11">
    <location>
        <begin position="1"/>
        <end position="26"/>
    </location>
</feature>
<reference evidence="14 15" key="1">
    <citation type="submission" date="2016-10" db="EMBL/GenBank/DDBJ databases">
        <authorList>
            <person name="de Groot N.N."/>
        </authorList>
    </citation>
    <scope>NUCLEOTIDE SEQUENCE [LARGE SCALE GENOMIC DNA]</scope>
    <source>
        <strain evidence="14 15">CGMCC 1.6291</strain>
    </source>
</reference>
<dbReference type="OrthoDB" id="9787225at2"/>
<feature type="active site" description="Proton donor/acceptor" evidence="9">
    <location>
        <position position="225"/>
    </location>
</feature>
<dbReference type="PANTHER" id="PTHR30582:SF24">
    <property type="entry name" value="L,D-TRANSPEPTIDASE ERFK_SRFK-RELATED"/>
    <property type="match status" value="1"/>
</dbReference>
<feature type="domain" description="LysM" evidence="12">
    <location>
        <begin position="70"/>
        <end position="114"/>
    </location>
</feature>
<proteinExistence type="inferred from homology"/>
<dbReference type="UniPathway" id="UPA00219"/>
<dbReference type="InterPro" id="IPR036779">
    <property type="entry name" value="LysM_dom_sf"/>
</dbReference>
<sequence>MVSGRALSQWMVALALCSLLSGPAVSDDTLEGDSVGESDAERDDDADRISNDRNVYELPDADVDVVGEVKTVMARREDTLLSIARQHGVGYEEIRRANPGVDVWLPGEGTPVTIPTRFVLPPGPREGIVVNLPEMRMYYYPEPDADGNRVVETYPISIGRMDWSTPIGETEVTMRLEDPAWFPPQSVRERAESEGRALPRRVDPGPDNPLGRYAIGLDVPGYFIHGTNRPAGVGMRATHGCIRMFPEDIESIVYRVNRGTNVRILNQPFKAGWSEAGDLYLQAYPSLDEDEDELAQKGVTPVVEVVAERLRERAARVDYPRLKEVAAEASGRPKSITRESASEELAKAD</sequence>
<feature type="region of interest" description="Disordered" evidence="10">
    <location>
        <begin position="328"/>
        <end position="349"/>
    </location>
</feature>
<keyword evidence="8 9" id="KW-0961">Cell wall biogenesis/degradation</keyword>
<comment type="similarity">
    <text evidence="2">Belongs to the YkuD family.</text>
</comment>
<feature type="region of interest" description="Disordered" evidence="10">
    <location>
        <begin position="27"/>
        <end position="48"/>
    </location>
</feature>
<keyword evidence="15" id="KW-1185">Reference proteome</keyword>
<evidence type="ECO:0000256" key="11">
    <source>
        <dbReference type="SAM" id="SignalP"/>
    </source>
</evidence>
<evidence type="ECO:0000256" key="4">
    <source>
        <dbReference type="ARBA" id="ARBA00022679"/>
    </source>
</evidence>
<dbReference type="GO" id="GO:0008360">
    <property type="term" value="P:regulation of cell shape"/>
    <property type="evidence" value="ECO:0007669"/>
    <property type="project" value="UniProtKB-UniRule"/>
</dbReference>
<protein>
    <submittedName>
        <fullName evidence="14">L,D-transpeptidase ErfK/SrfK</fullName>
    </submittedName>
</protein>
<feature type="domain" description="L,D-TPase catalytic" evidence="13">
    <location>
        <begin position="126"/>
        <end position="265"/>
    </location>
</feature>
<dbReference type="GO" id="GO:0071972">
    <property type="term" value="F:peptidoglycan L,D-transpeptidase activity"/>
    <property type="evidence" value="ECO:0007669"/>
    <property type="project" value="TreeGrafter"/>
</dbReference>
<dbReference type="GO" id="GO:0018104">
    <property type="term" value="P:peptidoglycan-protein cross-linking"/>
    <property type="evidence" value="ECO:0007669"/>
    <property type="project" value="TreeGrafter"/>
</dbReference>
<name>A0A1H8QGU0_9GAMM</name>
<dbReference type="SUPFAM" id="SSF54106">
    <property type="entry name" value="LysM domain"/>
    <property type="match status" value="1"/>
</dbReference>
<dbReference type="STRING" id="406100.SAMN04488052_101569"/>
<evidence type="ECO:0000313" key="15">
    <source>
        <dbReference type="Proteomes" id="UP000199657"/>
    </source>
</evidence>
<evidence type="ECO:0000313" key="14">
    <source>
        <dbReference type="EMBL" id="SEO53258.1"/>
    </source>
</evidence>
<dbReference type="SUPFAM" id="SSF141523">
    <property type="entry name" value="L,D-transpeptidase catalytic domain-like"/>
    <property type="match status" value="1"/>
</dbReference>
<dbReference type="PROSITE" id="PS51782">
    <property type="entry name" value="LYSM"/>
    <property type="match status" value="1"/>
</dbReference>
<dbReference type="Pfam" id="PF03734">
    <property type="entry name" value="YkuD"/>
    <property type="match status" value="1"/>
</dbReference>
<evidence type="ECO:0000256" key="8">
    <source>
        <dbReference type="ARBA" id="ARBA00023316"/>
    </source>
</evidence>
<evidence type="ECO:0000259" key="13">
    <source>
        <dbReference type="PROSITE" id="PS52029"/>
    </source>
</evidence>
<dbReference type="PROSITE" id="PS52029">
    <property type="entry name" value="LD_TPASE"/>
    <property type="match status" value="1"/>
</dbReference>
<dbReference type="Gene3D" id="3.10.350.10">
    <property type="entry name" value="LysM domain"/>
    <property type="match status" value="1"/>
</dbReference>
<evidence type="ECO:0000256" key="7">
    <source>
        <dbReference type="ARBA" id="ARBA00022984"/>
    </source>
</evidence>
<evidence type="ECO:0000256" key="3">
    <source>
        <dbReference type="ARBA" id="ARBA00022676"/>
    </source>
</evidence>
<dbReference type="CDD" id="cd00118">
    <property type="entry name" value="LysM"/>
    <property type="match status" value="1"/>
</dbReference>
<organism evidence="14 15">
    <name type="scientific">Aquisalimonas asiatica</name>
    <dbReference type="NCBI Taxonomy" id="406100"/>
    <lineage>
        <taxon>Bacteria</taxon>
        <taxon>Pseudomonadati</taxon>
        <taxon>Pseudomonadota</taxon>
        <taxon>Gammaproteobacteria</taxon>
        <taxon>Chromatiales</taxon>
        <taxon>Ectothiorhodospiraceae</taxon>
        <taxon>Aquisalimonas</taxon>
    </lineage>
</organism>
<dbReference type="GO" id="GO:0071555">
    <property type="term" value="P:cell wall organization"/>
    <property type="evidence" value="ECO:0007669"/>
    <property type="project" value="UniProtKB-UniRule"/>
</dbReference>
<dbReference type="PANTHER" id="PTHR30582">
    <property type="entry name" value="L,D-TRANSPEPTIDASE"/>
    <property type="match status" value="1"/>
</dbReference>
<dbReference type="GO" id="GO:0005576">
    <property type="term" value="C:extracellular region"/>
    <property type="evidence" value="ECO:0007669"/>
    <property type="project" value="TreeGrafter"/>
</dbReference>
<evidence type="ECO:0000256" key="10">
    <source>
        <dbReference type="SAM" id="MobiDB-lite"/>
    </source>
</evidence>
<keyword evidence="6 9" id="KW-0133">Cell shape</keyword>
<evidence type="ECO:0000256" key="1">
    <source>
        <dbReference type="ARBA" id="ARBA00004752"/>
    </source>
</evidence>
<dbReference type="GO" id="GO:0016757">
    <property type="term" value="F:glycosyltransferase activity"/>
    <property type="evidence" value="ECO:0007669"/>
    <property type="project" value="UniProtKB-KW"/>
</dbReference>
<keyword evidence="7 9" id="KW-0573">Peptidoglycan synthesis</keyword>
<dbReference type="InterPro" id="IPR005490">
    <property type="entry name" value="LD_TPept_cat_dom"/>
</dbReference>
<keyword evidence="5" id="KW-0378">Hydrolase</keyword>
<keyword evidence="3" id="KW-0328">Glycosyltransferase</keyword>
<evidence type="ECO:0000256" key="9">
    <source>
        <dbReference type="PROSITE-ProRule" id="PRU01373"/>
    </source>
</evidence>
<dbReference type="Gene3D" id="2.40.440.10">
    <property type="entry name" value="L,D-transpeptidase catalytic domain-like"/>
    <property type="match status" value="1"/>
</dbReference>
<dbReference type="RefSeq" id="WP_091639742.1">
    <property type="nucleotide sequence ID" value="NZ_FOEG01000001.1"/>
</dbReference>
<evidence type="ECO:0000256" key="5">
    <source>
        <dbReference type="ARBA" id="ARBA00022801"/>
    </source>
</evidence>
<dbReference type="Proteomes" id="UP000199657">
    <property type="component" value="Unassembled WGS sequence"/>
</dbReference>
<dbReference type="InterPro" id="IPR018392">
    <property type="entry name" value="LysM"/>
</dbReference>
<accession>A0A1H8QGU0</accession>
<comment type="pathway">
    <text evidence="1 9">Cell wall biogenesis; peptidoglycan biosynthesis.</text>
</comment>
<dbReference type="InterPro" id="IPR050979">
    <property type="entry name" value="LD-transpeptidase"/>
</dbReference>
<dbReference type="InterPro" id="IPR038063">
    <property type="entry name" value="Transpep_catalytic_dom"/>
</dbReference>
<feature type="active site" description="Nucleophile" evidence="9">
    <location>
        <position position="241"/>
    </location>
</feature>
<dbReference type="AlphaFoldDB" id="A0A1H8QGU0"/>